<dbReference type="Proteomes" id="UP001198182">
    <property type="component" value="Unassembled WGS sequence"/>
</dbReference>
<dbReference type="AlphaFoldDB" id="A0AAE3E9W1"/>
<keyword evidence="1" id="KW-0255">Endonuclease</keyword>
<keyword evidence="2" id="KW-1185">Reference proteome</keyword>
<dbReference type="EMBL" id="JAJEQR010000007">
    <property type="protein sequence ID" value="MCC2230101.1"/>
    <property type="molecule type" value="Genomic_DNA"/>
</dbReference>
<evidence type="ECO:0000313" key="1">
    <source>
        <dbReference type="EMBL" id="MCC2230101.1"/>
    </source>
</evidence>
<dbReference type="GO" id="GO:0004519">
    <property type="term" value="F:endonuclease activity"/>
    <property type="evidence" value="ECO:0007669"/>
    <property type="project" value="UniProtKB-KW"/>
</dbReference>
<gene>
    <name evidence="1" type="ORF">LKD81_03675</name>
</gene>
<evidence type="ECO:0000313" key="2">
    <source>
        <dbReference type="Proteomes" id="UP001198182"/>
    </source>
</evidence>
<name>A0AAE3E9W1_9FIRM</name>
<dbReference type="RefSeq" id="WP_308452808.1">
    <property type="nucleotide sequence ID" value="NZ_JAJEQR010000007.1"/>
</dbReference>
<comment type="caution">
    <text evidence="1">The sequence shown here is derived from an EMBL/GenBank/DDBJ whole genome shotgun (WGS) entry which is preliminary data.</text>
</comment>
<keyword evidence="1" id="KW-0378">Hydrolase</keyword>
<sequence length="243" mass="28511">MKELQKQLDMLIRKSGADMQVIEMIRNEPSVFPFSTEGKLMAYLLAGRIITYEEYLNLNREYNRRNQYLYLFDMAPRTFGEIWGENHVLQLFPEFVKATKEKLMFQYPGFDGEFDLLLDGIRVEVKACRANSTKFGGNLASRAYLHQEAHEHAFKYHYQQLKPSCCDVFLWIGVCRDGLLYWVISSEELIQTRRLGTQHRNEKTGTLGVPVYEGQIFMTEEELRPYLTAEKDIVEAVRRKGRK</sequence>
<reference evidence="1" key="1">
    <citation type="submission" date="2021-10" db="EMBL/GenBank/DDBJ databases">
        <title>Anaerobic single-cell dispensing facilitates the cultivation of human gut bacteria.</title>
        <authorList>
            <person name="Afrizal A."/>
        </authorList>
    </citation>
    <scope>NUCLEOTIDE SEQUENCE</scope>
    <source>
        <strain evidence="1">CLA-AA-H215</strain>
    </source>
</reference>
<proteinExistence type="predicted"/>
<organism evidence="1 2">
    <name type="scientific">Hominifimenecus microfluidus</name>
    <dbReference type="NCBI Taxonomy" id="2885348"/>
    <lineage>
        <taxon>Bacteria</taxon>
        <taxon>Bacillati</taxon>
        <taxon>Bacillota</taxon>
        <taxon>Clostridia</taxon>
        <taxon>Lachnospirales</taxon>
        <taxon>Lachnospiraceae</taxon>
        <taxon>Hominifimenecus</taxon>
    </lineage>
</organism>
<protein>
    <submittedName>
        <fullName evidence="1">Restriction endonuclease subunit M</fullName>
    </submittedName>
</protein>
<accession>A0AAE3E9W1</accession>
<keyword evidence="1" id="KW-0540">Nuclease</keyword>